<accession>A0A1M4V212</accession>
<dbReference type="STRING" id="1302690.BUE76_13160"/>
<feature type="domain" description="Putative restriction endonuclease" evidence="1">
    <location>
        <begin position="13"/>
        <end position="178"/>
    </location>
</feature>
<dbReference type="InterPro" id="IPR011335">
    <property type="entry name" value="Restrct_endonuc-II-like"/>
</dbReference>
<dbReference type="InterPro" id="IPR012296">
    <property type="entry name" value="Nuclease_put_TT1808"/>
</dbReference>
<dbReference type="RefSeq" id="WP_073039702.1">
    <property type="nucleotide sequence ID" value="NZ_FQUO01000002.1"/>
</dbReference>
<dbReference type="GO" id="GO:0004519">
    <property type="term" value="F:endonuclease activity"/>
    <property type="evidence" value="ECO:0007669"/>
    <property type="project" value="UniProtKB-KW"/>
</dbReference>
<dbReference type="CDD" id="cd06260">
    <property type="entry name" value="DUF820-like"/>
    <property type="match status" value="1"/>
</dbReference>
<dbReference type="Gene3D" id="3.90.1570.10">
    <property type="entry name" value="tt1808, chain A"/>
    <property type="match status" value="1"/>
</dbReference>
<dbReference type="PANTHER" id="PTHR36558">
    <property type="entry name" value="GLR1098 PROTEIN"/>
    <property type="match status" value="1"/>
</dbReference>
<protein>
    <submittedName>
        <fullName evidence="2">Endonuclease, Uma2 family (Restriction endonuclease fold)</fullName>
    </submittedName>
</protein>
<dbReference type="InterPro" id="IPR008538">
    <property type="entry name" value="Uma2"/>
</dbReference>
<keyword evidence="2" id="KW-0540">Nuclease</keyword>
<name>A0A1M4V212_9BACT</name>
<keyword evidence="3" id="KW-1185">Reference proteome</keyword>
<dbReference type="Pfam" id="PF05685">
    <property type="entry name" value="Uma2"/>
    <property type="match status" value="1"/>
</dbReference>
<evidence type="ECO:0000313" key="2">
    <source>
        <dbReference type="EMBL" id="SHE62903.1"/>
    </source>
</evidence>
<reference evidence="2 3" key="1">
    <citation type="submission" date="2016-11" db="EMBL/GenBank/DDBJ databases">
        <authorList>
            <person name="Jaros S."/>
            <person name="Januszkiewicz K."/>
            <person name="Wedrychowicz H."/>
        </authorList>
    </citation>
    <scope>NUCLEOTIDE SEQUENCE [LARGE SCALE GENOMIC DNA]</scope>
    <source>
        <strain evidence="2 3">DSM 26897</strain>
    </source>
</reference>
<organism evidence="2 3">
    <name type="scientific">Cnuella takakiae</name>
    <dbReference type="NCBI Taxonomy" id="1302690"/>
    <lineage>
        <taxon>Bacteria</taxon>
        <taxon>Pseudomonadati</taxon>
        <taxon>Bacteroidota</taxon>
        <taxon>Chitinophagia</taxon>
        <taxon>Chitinophagales</taxon>
        <taxon>Chitinophagaceae</taxon>
        <taxon>Cnuella</taxon>
    </lineage>
</organism>
<dbReference type="Proteomes" id="UP000184368">
    <property type="component" value="Unassembled WGS sequence"/>
</dbReference>
<gene>
    <name evidence="2" type="ORF">SAMN05444008_102108</name>
</gene>
<keyword evidence="2" id="KW-0378">Hydrolase</keyword>
<dbReference type="OrthoDB" id="668969at2"/>
<dbReference type="SUPFAM" id="SSF52980">
    <property type="entry name" value="Restriction endonuclease-like"/>
    <property type="match status" value="1"/>
</dbReference>
<evidence type="ECO:0000259" key="1">
    <source>
        <dbReference type="Pfam" id="PF05685"/>
    </source>
</evidence>
<dbReference type="AlphaFoldDB" id="A0A1M4V212"/>
<keyword evidence="2" id="KW-0255">Endonuclease</keyword>
<dbReference type="EMBL" id="FQUO01000002">
    <property type="protein sequence ID" value="SHE62903.1"/>
    <property type="molecule type" value="Genomic_DNA"/>
</dbReference>
<evidence type="ECO:0000313" key="3">
    <source>
        <dbReference type="Proteomes" id="UP000184368"/>
    </source>
</evidence>
<sequence length="192" mass="21997">MGRPAIKVFSEVEYLALERKSSEKHFFYNGEIYAMAGASYEHNVIEDNLRLSIGNHLKGKSCRSFGCNLRMQVPGHSFYTYPDIMVICGDPVFRTDTFDTVTNPTILVEILSEGTADYDKGLKFDLYRYFQSLQEYVLVDSRKQHVLVYSRNDNGSWTMVEYKEAADRFRLHSIDLELSLADCYTGLNLPAA</sequence>
<dbReference type="PANTHER" id="PTHR36558:SF1">
    <property type="entry name" value="RESTRICTION ENDONUCLEASE DOMAIN-CONTAINING PROTEIN-RELATED"/>
    <property type="match status" value="1"/>
</dbReference>
<proteinExistence type="predicted"/>